<evidence type="ECO:0008006" key="5">
    <source>
        <dbReference type="Google" id="ProtNLM"/>
    </source>
</evidence>
<proteinExistence type="predicted"/>
<feature type="domain" description="MACPF-like" evidence="1">
    <location>
        <begin position="107"/>
        <end position="304"/>
    </location>
</feature>
<reference evidence="3 4" key="1">
    <citation type="submission" date="2018-06" db="EMBL/GenBank/DDBJ databases">
        <title>Comparative genomics reveals the genomic features of Rhizophagus irregularis, R. cerebriforme, R. diaphanum and Gigaspora rosea, and their symbiotic lifestyle signature.</title>
        <authorList>
            <person name="Morin E."/>
            <person name="San Clemente H."/>
            <person name="Chen E.C.H."/>
            <person name="De La Providencia I."/>
            <person name="Hainaut M."/>
            <person name="Kuo A."/>
            <person name="Kohler A."/>
            <person name="Murat C."/>
            <person name="Tang N."/>
            <person name="Roy S."/>
            <person name="Loubradou J."/>
            <person name="Henrissat B."/>
            <person name="Grigoriev I.V."/>
            <person name="Corradi N."/>
            <person name="Roux C."/>
            <person name="Martin F.M."/>
        </authorList>
    </citation>
    <scope>NUCLEOTIDE SEQUENCE [LARGE SCALE GENOMIC DNA]</scope>
    <source>
        <strain evidence="3 4">DAOM 227022</strain>
    </source>
</reference>
<organism evidence="3 4">
    <name type="scientific">Glomus cerebriforme</name>
    <dbReference type="NCBI Taxonomy" id="658196"/>
    <lineage>
        <taxon>Eukaryota</taxon>
        <taxon>Fungi</taxon>
        <taxon>Fungi incertae sedis</taxon>
        <taxon>Mucoromycota</taxon>
        <taxon>Glomeromycotina</taxon>
        <taxon>Glomeromycetes</taxon>
        <taxon>Glomerales</taxon>
        <taxon>Glomeraceae</taxon>
        <taxon>Glomus</taxon>
    </lineage>
</organism>
<evidence type="ECO:0000259" key="2">
    <source>
        <dbReference type="Pfam" id="PF24209"/>
    </source>
</evidence>
<sequence>MSFIGPNGEIERVTESKRSLKETLTGEKGEILKIKKPLDCQDKGEVINKYKLEYGWKIHEDRLINSEEKAFEFEKPIKNQLTIHNCYKHIYKTETYTNSSDKSRLNYFIASINATLPWSPLSVNFSVSQEHKSQTTKFEESSITYEINDHVKSIIKISKISPTVKFKQAVERALDNSNPLSELKKITEIFGEYVILEMEIGGKEISHSSKIVQQKSKTKSSGTGVKLNASNIAGGEIGISDAYKANISNSSQNASTEIIGGDENKYRKDDLNEWLADYTKWEIINYDKIEPIFNILDDKLRQKVINVIMGKKILYKGRDPIKNLKLFPNRPYRHELKIPPHLQSNLQNCQLFASITSKEKHVFSIQVIYADDNSASLLLHKISDNNKNKSERYDLQISWIIIGYPNNFNNIRDEFKIKINSSKTHSSNTIKIDQFQKHEFCLLATYAYNAPKESNNNPFESNIAAGICFCENSTLIAFTYDLKSKRQQNHKNTLLIHYR</sequence>
<dbReference type="InterPro" id="IPR055854">
    <property type="entry name" value="DUF7431"/>
</dbReference>
<dbReference type="STRING" id="658196.A0A397SFW0"/>
<dbReference type="OrthoDB" id="2334385at2759"/>
<name>A0A397SFW0_9GLOM</name>
<evidence type="ECO:0000313" key="4">
    <source>
        <dbReference type="Proteomes" id="UP000265703"/>
    </source>
</evidence>
<feature type="domain" description="DUF7431" evidence="2">
    <location>
        <begin position="328"/>
        <end position="484"/>
    </location>
</feature>
<gene>
    <name evidence="3" type="ORF">C1645_784140</name>
</gene>
<keyword evidence="4" id="KW-1185">Reference proteome</keyword>
<accession>A0A397SFW0</accession>
<evidence type="ECO:0000313" key="3">
    <source>
        <dbReference type="EMBL" id="RIA84422.1"/>
    </source>
</evidence>
<protein>
    <recommendedName>
        <fullName evidence="5">MACPF domain-containing protein</fullName>
    </recommendedName>
</protein>
<dbReference type="Proteomes" id="UP000265703">
    <property type="component" value="Unassembled WGS sequence"/>
</dbReference>
<dbReference type="EMBL" id="QKYT01000494">
    <property type="protein sequence ID" value="RIA84422.1"/>
    <property type="molecule type" value="Genomic_DNA"/>
</dbReference>
<dbReference type="Pfam" id="PF22693">
    <property type="entry name" value="MACPF_1"/>
    <property type="match status" value="1"/>
</dbReference>
<dbReference type="AlphaFoldDB" id="A0A397SFW0"/>
<dbReference type="Pfam" id="PF24209">
    <property type="entry name" value="DUF7431"/>
    <property type="match status" value="1"/>
</dbReference>
<comment type="caution">
    <text evidence="3">The sequence shown here is derived from an EMBL/GenBank/DDBJ whole genome shotgun (WGS) entry which is preliminary data.</text>
</comment>
<dbReference type="InterPro" id="IPR054586">
    <property type="entry name" value="MACPF_1_fungal"/>
</dbReference>
<evidence type="ECO:0000259" key="1">
    <source>
        <dbReference type="Pfam" id="PF22693"/>
    </source>
</evidence>